<protein>
    <submittedName>
        <fullName evidence="1">Uncharacterized protein</fullName>
    </submittedName>
</protein>
<accession>A0A401P5B8</accession>
<dbReference type="Proteomes" id="UP000288216">
    <property type="component" value="Unassembled WGS sequence"/>
</dbReference>
<feature type="non-terminal residue" evidence="1">
    <location>
        <position position="1"/>
    </location>
</feature>
<gene>
    <name evidence="1" type="ORF">scyTo_0000854</name>
</gene>
<keyword evidence="2" id="KW-1185">Reference proteome</keyword>
<name>A0A401P5B8_SCYTO</name>
<evidence type="ECO:0000313" key="1">
    <source>
        <dbReference type="EMBL" id="GCB68307.1"/>
    </source>
</evidence>
<sequence length="33" mass="3793">LEHLRATKMAAAKLDPRILDLDLDRMLDAMAER</sequence>
<evidence type="ECO:0000313" key="2">
    <source>
        <dbReference type="Proteomes" id="UP000288216"/>
    </source>
</evidence>
<dbReference type="EMBL" id="BFAA01000177">
    <property type="protein sequence ID" value="GCB68307.1"/>
    <property type="molecule type" value="Genomic_DNA"/>
</dbReference>
<dbReference type="AlphaFoldDB" id="A0A401P5B8"/>
<reference evidence="1 2" key="1">
    <citation type="journal article" date="2018" name="Nat. Ecol. Evol.">
        <title>Shark genomes provide insights into elasmobranch evolution and the origin of vertebrates.</title>
        <authorList>
            <person name="Hara Y"/>
            <person name="Yamaguchi K"/>
            <person name="Onimaru K"/>
            <person name="Kadota M"/>
            <person name="Koyanagi M"/>
            <person name="Keeley SD"/>
            <person name="Tatsumi K"/>
            <person name="Tanaka K"/>
            <person name="Motone F"/>
            <person name="Kageyama Y"/>
            <person name="Nozu R"/>
            <person name="Adachi N"/>
            <person name="Nishimura O"/>
            <person name="Nakagawa R"/>
            <person name="Tanegashima C"/>
            <person name="Kiyatake I"/>
            <person name="Matsumoto R"/>
            <person name="Murakumo K"/>
            <person name="Nishida K"/>
            <person name="Terakita A"/>
            <person name="Kuratani S"/>
            <person name="Sato K"/>
            <person name="Hyodo S Kuraku.S."/>
        </authorList>
    </citation>
    <scope>NUCLEOTIDE SEQUENCE [LARGE SCALE GENOMIC DNA]</scope>
</reference>
<comment type="caution">
    <text evidence="1">The sequence shown here is derived from an EMBL/GenBank/DDBJ whole genome shotgun (WGS) entry which is preliminary data.</text>
</comment>
<organism evidence="1 2">
    <name type="scientific">Scyliorhinus torazame</name>
    <name type="common">Cloudy catshark</name>
    <name type="synonym">Catulus torazame</name>
    <dbReference type="NCBI Taxonomy" id="75743"/>
    <lineage>
        <taxon>Eukaryota</taxon>
        <taxon>Metazoa</taxon>
        <taxon>Chordata</taxon>
        <taxon>Craniata</taxon>
        <taxon>Vertebrata</taxon>
        <taxon>Chondrichthyes</taxon>
        <taxon>Elasmobranchii</taxon>
        <taxon>Galeomorphii</taxon>
        <taxon>Galeoidea</taxon>
        <taxon>Carcharhiniformes</taxon>
        <taxon>Scyliorhinidae</taxon>
        <taxon>Scyliorhinus</taxon>
    </lineage>
</organism>
<proteinExistence type="predicted"/>